<comment type="caution">
    <text evidence="1">The sequence shown here is derived from an EMBL/GenBank/DDBJ whole genome shotgun (WGS) entry which is preliminary data.</text>
</comment>
<gene>
    <name evidence="1" type="ORF">S01H1_16361</name>
</gene>
<feature type="non-terminal residue" evidence="1">
    <location>
        <position position="1"/>
    </location>
</feature>
<name>X0SJH9_9ZZZZ</name>
<proteinExistence type="predicted"/>
<reference evidence="1" key="1">
    <citation type="journal article" date="2014" name="Front. Microbiol.">
        <title>High frequency of phylogenetically diverse reductive dehalogenase-homologous genes in deep subseafloor sedimentary metagenomes.</title>
        <authorList>
            <person name="Kawai M."/>
            <person name="Futagami T."/>
            <person name="Toyoda A."/>
            <person name="Takaki Y."/>
            <person name="Nishi S."/>
            <person name="Hori S."/>
            <person name="Arai W."/>
            <person name="Tsubouchi T."/>
            <person name="Morono Y."/>
            <person name="Uchiyama I."/>
            <person name="Ito T."/>
            <person name="Fujiyama A."/>
            <person name="Inagaki F."/>
            <person name="Takami H."/>
        </authorList>
    </citation>
    <scope>NUCLEOTIDE SEQUENCE</scope>
    <source>
        <strain evidence="1">Expedition CK06-06</strain>
    </source>
</reference>
<dbReference type="AlphaFoldDB" id="X0SJH9"/>
<dbReference type="Gene3D" id="3.50.50.60">
    <property type="entry name" value="FAD/NAD(P)-binding domain"/>
    <property type="match status" value="1"/>
</dbReference>
<protein>
    <recommendedName>
        <fullName evidence="2">Amine oxidase domain-containing protein</fullName>
    </recommendedName>
</protein>
<evidence type="ECO:0008006" key="2">
    <source>
        <dbReference type="Google" id="ProtNLM"/>
    </source>
</evidence>
<dbReference type="InterPro" id="IPR036188">
    <property type="entry name" value="FAD/NAD-bd_sf"/>
</dbReference>
<dbReference type="Gene3D" id="3.90.660.50">
    <property type="match status" value="1"/>
</dbReference>
<dbReference type="EMBL" id="BARS01008602">
    <property type="protein sequence ID" value="GAF81164.1"/>
    <property type="molecule type" value="Genomic_DNA"/>
</dbReference>
<organism evidence="1">
    <name type="scientific">marine sediment metagenome</name>
    <dbReference type="NCBI Taxonomy" id="412755"/>
    <lineage>
        <taxon>unclassified sequences</taxon>
        <taxon>metagenomes</taxon>
        <taxon>ecological metagenomes</taxon>
    </lineage>
</organism>
<accession>X0SJH9</accession>
<evidence type="ECO:0000313" key="1">
    <source>
        <dbReference type="EMBL" id="GAF81164.1"/>
    </source>
</evidence>
<sequence length="163" mass="17456">FIMNIPEIDPEEVYAALQKGVPPSEMPLFMPVPSNFDPGAAPPGKQLVIAAMGASSDPRVPCDRILDGVDAKVKELYPEIEKHEIWQLRTDTEHIRKITGREYGDVIGLAQIPGQVGKDKPSPRLPIAGLWVVGCDAGARGIGTEQAATSGMAVSSRIIEGCK</sequence>